<proteinExistence type="predicted"/>
<protein>
    <submittedName>
        <fullName evidence="1">Uncharacterized protein</fullName>
    </submittedName>
</protein>
<name>A0A1Y2S9N9_9GAMM</name>
<dbReference type="RefSeq" id="WP_139837545.1">
    <property type="nucleotide sequence ID" value="NZ_CAWNHF010000205.1"/>
</dbReference>
<gene>
    <name evidence="1" type="ORF">Xbed_03720</name>
</gene>
<dbReference type="EMBL" id="MUBK01000094">
    <property type="protein sequence ID" value="OTA14209.1"/>
    <property type="molecule type" value="Genomic_DNA"/>
</dbReference>
<keyword evidence="2" id="KW-1185">Reference proteome</keyword>
<sequence length="84" mass="9627">MKYKFEEVSTEKNGVKIGDEHIYALDAAIVSLVNTLHKHNPKLSEEFLLQMDYQYSLNKKDREIVANDIASLASLIYSILKKPD</sequence>
<evidence type="ECO:0000313" key="1">
    <source>
        <dbReference type="EMBL" id="OTA14209.1"/>
    </source>
</evidence>
<dbReference type="Proteomes" id="UP000194204">
    <property type="component" value="Unassembled WGS sequence"/>
</dbReference>
<evidence type="ECO:0000313" key="2">
    <source>
        <dbReference type="Proteomes" id="UP000194204"/>
    </source>
</evidence>
<comment type="caution">
    <text evidence="1">The sequence shown here is derived from an EMBL/GenBank/DDBJ whole genome shotgun (WGS) entry which is preliminary data.</text>
</comment>
<organism evidence="1 2">
    <name type="scientific">Xenorhabdus beddingii</name>
    <dbReference type="NCBI Taxonomy" id="40578"/>
    <lineage>
        <taxon>Bacteria</taxon>
        <taxon>Pseudomonadati</taxon>
        <taxon>Pseudomonadota</taxon>
        <taxon>Gammaproteobacteria</taxon>
        <taxon>Enterobacterales</taxon>
        <taxon>Morganellaceae</taxon>
        <taxon>Xenorhabdus</taxon>
    </lineage>
</organism>
<reference evidence="1 2" key="1">
    <citation type="submission" date="2017-01" db="EMBL/GenBank/DDBJ databases">
        <title>Deconstructing symbiosis and pathogenesis requirements using a combined genomic-metabolomic approach.</title>
        <authorList>
            <person name="Tobias N.J."/>
            <person name="Wolff H."/>
            <person name="Djahanschiri B."/>
            <person name="Ebersberger I."/>
            <person name="Bode H.B."/>
        </authorList>
    </citation>
    <scope>NUCLEOTIDE SEQUENCE [LARGE SCALE GENOMIC DNA]</scope>
    <source>
        <strain evidence="1 2">DSM 4764</strain>
    </source>
</reference>
<dbReference type="AlphaFoldDB" id="A0A1Y2S9N9"/>
<accession>A0A1Y2S9N9</accession>